<dbReference type="Proteomes" id="UP000220797">
    <property type="component" value="Unassembled WGS sequence"/>
</dbReference>
<evidence type="ECO:0000313" key="3">
    <source>
        <dbReference type="Proteomes" id="UP000220797"/>
    </source>
</evidence>
<proteinExistence type="predicted"/>
<dbReference type="OrthoDB" id="369406at2759"/>
<sequence>MVIQIFSKKKNCKYVSYESEHILFLSSFQLAFALMFCIYCELYYLSIMNVGLLTTSLLHWNKPELGLRRSIDILMAIMNIIIHIIYSFQINIYCVLICFISTILVTTSYLIGKKFSYNSYSAIFHLFIHTTGNFTALTIYYYAKKKSINSL</sequence>
<feature type="transmembrane region" description="Helical" evidence="1">
    <location>
        <begin position="21"/>
        <end position="45"/>
    </location>
</feature>
<dbReference type="AlphaFoldDB" id="A0A1J1H0V0"/>
<gene>
    <name evidence="2" type="ORF">PGAL8A_00051200</name>
</gene>
<keyword evidence="1" id="KW-1133">Transmembrane helix</keyword>
<evidence type="ECO:0000256" key="1">
    <source>
        <dbReference type="SAM" id="Phobius"/>
    </source>
</evidence>
<organism evidence="2 3">
    <name type="scientific">Plasmodium gallinaceum</name>
    <dbReference type="NCBI Taxonomy" id="5849"/>
    <lineage>
        <taxon>Eukaryota</taxon>
        <taxon>Sar</taxon>
        <taxon>Alveolata</taxon>
        <taxon>Apicomplexa</taxon>
        <taxon>Aconoidasida</taxon>
        <taxon>Haemosporida</taxon>
        <taxon>Plasmodiidae</taxon>
        <taxon>Plasmodium</taxon>
        <taxon>Plasmodium (Haemamoeba)</taxon>
    </lineage>
</organism>
<dbReference type="RefSeq" id="XP_028530874.1">
    <property type="nucleotide sequence ID" value="XM_028674530.1"/>
</dbReference>
<feature type="transmembrane region" description="Helical" evidence="1">
    <location>
        <begin position="65"/>
        <end position="85"/>
    </location>
</feature>
<dbReference type="GeneID" id="39729037"/>
<dbReference type="OMA" id="TSIIHWR"/>
<dbReference type="VEuPathDB" id="PlasmoDB:PGAL8A_00051200"/>
<keyword evidence="1" id="KW-0812">Transmembrane</keyword>
<reference evidence="2" key="1">
    <citation type="submission" date="2015-04" db="EMBL/GenBank/DDBJ databases">
        <authorList>
            <consortium name="Pathogen Informatics"/>
        </authorList>
    </citation>
    <scope>NUCLEOTIDE SEQUENCE [LARGE SCALE GENOMIC DNA]</scope>
    <source>
        <strain evidence="2">8A</strain>
    </source>
</reference>
<name>A0A1J1H0V0_PLAGA</name>
<comment type="caution">
    <text evidence="2">The sequence shown here is derived from an EMBL/GenBank/DDBJ whole genome shotgun (WGS) entry which is preliminary data.</text>
</comment>
<protein>
    <submittedName>
        <fullName evidence="2">Uncharacterized protein</fullName>
    </submittedName>
</protein>
<dbReference type="EMBL" id="CVMV01000132">
    <property type="protein sequence ID" value="CRG98077.1"/>
    <property type="molecule type" value="Genomic_DNA"/>
</dbReference>
<evidence type="ECO:0000313" key="2">
    <source>
        <dbReference type="EMBL" id="CRG98077.1"/>
    </source>
</evidence>
<keyword evidence="1" id="KW-0472">Membrane</keyword>
<keyword evidence="3" id="KW-1185">Reference proteome</keyword>
<accession>A0A1J1H0V0</accession>
<feature type="transmembrane region" description="Helical" evidence="1">
    <location>
        <begin position="92"/>
        <end position="111"/>
    </location>
</feature>
<feature type="transmembrane region" description="Helical" evidence="1">
    <location>
        <begin position="123"/>
        <end position="143"/>
    </location>
</feature>